<dbReference type="KEGG" id="xpo:XPG1_0169"/>
<organism evidence="1 2">
    <name type="scientific">Xenorhabdus poinarii G6</name>
    <dbReference type="NCBI Taxonomy" id="1354304"/>
    <lineage>
        <taxon>Bacteria</taxon>
        <taxon>Pseudomonadati</taxon>
        <taxon>Pseudomonadota</taxon>
        <taxon>Gammaproteobacteria</taxon>
        <taxon>Enterobacterales</taxon>
        <taxon>Morganellaceae</taxon>
        <taxon>Xenorhabdus</taxon>
    </lineage>
</organism>
<evidence type="ECO:0008006" key="3">
    <source>
        <dbReference type="Google" id="ProtNLM"/>
    </source>
</evidence>
<evidence type="ECO:0000313" key="1">
    <source>
        <dbReference type="EMBL" id="CDG19824.1"/>
    </source>
</evidence>
<protein>
    <recommendedName>
        <fullName evidence="3">DUF4842 domain-containing protein</fullName>
    </recommendedName>
</protein>
<dbReference type="EMBL" id="FO704551">
    <property type="protein sequence ID" value="CDG19824.1"/>
    <property type="molecule type" value="Genomic_DNA"/>
</dbReference>
<accession>A0A068QYH1</accession>
<keyword evidence="2" id="KW-1185">Reference proteome</keyword>
<dbReference type="HOGENOM" id="CLU_027425_0_0_6"/>
<dbReference type="AlphaFoldDB" id="A0A068QYH1"/>
<sequence>MANTITSSLPPKSNIVDGQLLRMTIYFNTSEKSITPYAGFEIQNPVNLTPEKTSYTMPKNAYSVEIVFIIKEGLADQSEISFDIVPKNINGFTRTSFKYTVVEIDNNSLALTFGNGYLNSITQTENVNTNIPPNGLIYSKVFATIKDKKNGQGVSGIPITIMSNNNTKLDSVRIFKNHKDAASEVKKETLYNKSVFYLKTEENGMIVFYVYPATNTEFVLNLQAGVTNTQNFQLSKNSLFVIDDNPTDPGKLSNIHTDFLAPPSILEASGGALIGDPDSTTFSVEVDRYDYSNKNDIILFYVNGKYSNQEISVGNTNNLDNYFFDLPYSILPQNEDVALSYIIATHDASIKKSASLGFSYNGGGKAAPLDNINRIYDPCVVYSSFGALKETALIQQHDLINYFSISRYYNNTGHSALYIAITGTDDTNDKTKVPFGFNIVLTLYIDSYKKKSQYSFSFTMPTNLDKGFDHTATYVYGIPIDYLNHIESYPNSSAGNIYFDYYAYDPSDPGNIETKYYGNIWQGKIDTE</sequence>
<proteinExistence type="predicted"/>
<dbReference type="Proteomes" id="UP000032735">
    <property type="component" value="Chromosome"/>
</dbReference>
<dbReference type="STRING" id="1354304.XPG1_0169"/>
<name>A0A068QYH1_9GAMM</name>
<evidence type="ECO:0000313" key="2">
    <source>
        <dbReference type="Proteomes" id="UP000032735"/>
    </source>
</evidence>
<reference evidence="1 2" key="1">
    <citation type="submission" date="2013-07" db="EMBL/GenBank/DDBJ databases">
        <authorList>
            <person name="Genoscope - CEA"/>
        </authorList>
    </citation>
    <scope>NUCLEOTIDE SEQUENCE [LARGE SCALE GENOMIC DNA]</scope>
    <source>
        <strain evidence="1 2">G6</strain>
    </source>
</reference>
<dbReference type="OrthoDB" id="6438594at2"/>
<dbReference type="RefSeq" id="WP_045957384.1">
    <property type="nucleotide sequence ID" value="NZ_FO704551.1"/>
</dbReference>
<gene>
    <name evidence="1" type="ORF">XPG1_0169</name>
</gene>